<feature type="transmembrane region" description="Helical" evidence="6">
    <location>
        <begin position="39"/>
        <end position="61"/>
    </location>
</feature>
<accession>A0A7C1B921</accession>
<keyword evidence="5 6" id="KW-0472">Membrane</keyword>
<keyword evidence="3 6" id="KW-0812">Transmembrane</keyword>
<evidence type="ECO:0000256" key="3">
    <source>
        <dbReference type="ARBA" id="ARBA00022692"/>
    </source>
</evidence>
<gene>
    <name evidence="8" type="ORF">ENG09_03375</name>
</gene>
<dbReference type="PRINTS" id="PR01837">
    <property type="entry name" value="MGTCSAPBPROT"/>
</dbReference>
<sequence>MTNLEIGILIDATLKILTSIILGGLIGFEREIKHHPAGFRTYILVCLGSTLLMFVSYYPWHSEISGVTAVLDVSRVAAAVVTGIGFLGAGAIFREGVTIKGLTTAAGLWVTAGVGILVGIGLFEIAIISTGAILITLSAFSQLEEWLSIPEERRLLQLRMSDPAGARQVIEDLFRRCGVGFEMEGFLHEGDEITLTYRMDLPRGFQRETLTRRMIEEEKILEMRWK</sequence>
<dbReference type="EMBL" id="DQZR01000142">
    <property type="protein sequence ID" value="HDM36281.1"/>
    <property type="molecule type" value="Genomic_DNA"/>
</dbReference>
<dbReference type="InterPro" id="IPR049177">
    <property type="entry name" value="MgtC_SapB_SrpB_YhiD_N"/>
</dbReference>
<dbReference type="Proteomes" id="UP000885863">
    <property type="component" value="Unassembled WGS sequence"/>
</dbReference>
<feature type="domain" description="MgtC/SapB/SrpB/YhiD N-terminal" evidence="7">
    <location>
        <begin position="17"/>
        <end position="145"/>
    </location>
</feature>
<evidence type="ECO:0000256" key="4">
    <source>
        <dbReference type="ARBA" id="ARBA00022989"/>
    </source>
</evidence>
<keyword evidence="4 6" id="KW-1133">Transmembrane helix</keyword>
<feature type="transmembrane region" description="Helical" evidence="6">
    <location>
        <begin position="73"/>
        <end position="93"/>
    </location>
</feature>
<evidence type="ECO:0000256" key="6">
    <source>
        <dbReference type="SAM" id="Phobius"/>
    </source>
</evidence>
<dbReference type="AlphaFoldDB" id="A0A7C1B921"/>
<comment type="subcellular location">
    <subcellularLocation>
        <location evidence="1">Cell membrane</location>
        <topology evidence="1">Multi-pass membrane protein</topology>
    </subcellularLocation>
</comment>
<feature type="transmembrane region" description="Helical" evidence="6">
    <location>
        <begin position="6"/>
        <end position="27"/>
    </location>
</feature>
<dbReference type="GO" id="GO:0005886">
    <property type="term" value="C:plasma membrane"/>
    <property type="evidence" value="ECO:0007669"/>
    <property type="project" value="UniProtKB-SubCell"/>
</dbReference>
<feature type="transmembrane region" description="Helical" evidence="6">
    <location>
        <begin position="105"/>
        <end position="135"/>
    </location>
</feature>
<reference evidence="8" key="1">
    <citation type="journal article" date="2020" name="mSystems">
        <title>Genome- and Community-Level Interaction Insights into Carbon Utilization and Element Cycling Functions of Hydrothermarchaeota in Hydrothermal Sediment.</title>
        <authorList>
            <person name="Zhou Z."/>
            <person name="Liu Y."/>
            <person name="Xu W."/>
            <person name="Pan J."/>
            <person name="Luo Z.H."/>
            <person name="Li M."/>
        </authorList>
    </citation>
    <scope>NUCLEOTIDE SEQUENCE [LARGE SCALE GENOMIC DNA]</scope>
    <source>
        <strain evidence="8">HyVt-185</strain>
    </source>
</reference>
<evidence type="ECO:0000256" key="1">
    <source>
        <dbReference type="ARBA" id="ARBA00004651"/>
    </source>
</evidence>
<dbReference type="PANTHER" id="PTHR33778:SF1">
    <property type="entry name" value="MAGNESIUM TRANSPORTER YHID-RELATED"/>
    <property type="match status" value="1"/>
</dbReference>
<keyword evidence="2" id="KW-1003">Cell membrane</keyword>
<dbReference type="Pfam" id="PF02308">
    <property type="entry name" value="MgtC"/>
    <property type="match status" value="1"/>
</dbReference>
<evidence type="ECO:0000313" key="8">
    <source>
        <dbReference type="EMBL" id="HDM36281.1"/>
    </source>
</evidence>
<protein>
    <submittedName>
        <fullName evidence="8">MgtC/SapB family protein</fullName>
    </submittedName>
</protein>
<proteinExistence type="predicted"/>
<evidence type="ECO:0000256" key="5">
    <source>
        <dbReference type="ARBA" id="ARBA00023136"/>
    </source>
</evidence>
<organism evidence="8">
    <name type="scientific">Candidatus Syntropharchaeum butanivorans</name>
    <dbReference type="NCBI Taxonomy" id="1839936"/>
    <lineage>
        <taxon>Archaea</taxon>
        <taxon>Methanobacteriati</taxon>
        <taxon>Methanobacteriota</taxon>
        <taxon>Stenosarchaea group</taxon>
        <taxon>Methanomicrobia</taxon>
        <taxon>Methanosarcinales</taxon>
        <taxon>ANME-2 cluster</taxon>
        <taxon>Candidatus Syntropharchaeum</taxon>
    </lineage>
</organism>
<dbReference type="InterPro" id="IPR003416">
    <property type="entry name" value="MgtC/SapB/SrpB/YhiD_fam"/>
</dbReference>
<evidence type="ECO:0000256" key="2">
    <source>
        <dbReference type="ARBA" id="ARBA00022475"/>
    </source>
</evidence>
<name>A0A7C1B921_9EURY</name>
<comment type="caution">
    <text evidence="8">The sequence shown here is derived from an EMBL/GenBank/DDBJ whole genome shotgun (WGS) entry which is preliminary data.</text>
</comment>
<evidence type="ECO:0000259" key="7">
    <source>
        <dbReference type="Pfam" id="PF02308"/>
    </source>
</evidence>
<dbReference type="PANTHER" id="PTHR33778">
    <property type="entry name" value="PROTEIN MGTC"/>
    <property type="match status" value="1"/>
</dbReference>